<feature type="transmembrane region" description="Helical" evidence="19">
    <location>
        <begin position="37"/>
        <end position="56"/>
    </location>
</feature>
<dbReference type="EC" id="2.7.8.26" evidence="5"/>
<dbReference type="GO" id="GO:0008818">
    <property type="term" value="F:cobalamin 5'-phosphate synthase activity"/>
    <property type="evidence" value="ECO:0007669"/>
    <property type="project" value="InterPro"/>
</dbReference>
<comment type="catalytic activity">
    <reaction evidence="18">
        <text>alpha-ribazole 5'-phosphate + adenosylcob(III)inamide-GDP = adenosylcob(III)alamin 5'-phosphate + GMP + H(+)</text>
        <dbReference type="Rhea" id="RHEA:23560"/>
        <dbReference type="ChEBI" id="CHEBI:15378"/>
        <dbReference type="ChEBI" id="CHEBI:57918"/>
        <dbReference type="ChEBI" id="CHEBI:58115"/>
        <dbReference type="ChEBI" id="CHEBI:60487"/>
        <dbReference type="ChEBI" id="CHEBI:60493"/>
        <dbReference type="EC" id="2.7.8.26"/>
    </reaction>
</comment>
<dbReference type="AlphaFoldDB" id="A0A0F9TLS7"/>
<evidence type="ECO:0000256" key="11">
    <source>
        <dbReference type="ARBA" id="ARBA00022842"/>
    </source>
</evidence>
<evidence type="ECO:0000256" key="15">
    <source>
        <dbReference type="ARBA" id="ARBA00032605"/>
    </source>
</evidence>
<evidence type="ECO:0000256" key="9">
    <source>
        <dbReference type="ARBA" id="ARBA00022679"/>
    </source>
</evidence>
<evidence type="ECO:0000256" key="17">
    <source>
        <dbReference type="ARBA" id="ARBA00048623"/>
    </source>
</evidence>
<keyword evidence="8" id="KW-0169">Cobalamin biosynthesis</keyword>
<comment type="subcellular location">
    <subcellularLocation>
        <location evidence="2">Cell membrane</location>
        <topology evidence="2">Multi-pass membrane protein</topology>
    </subcellularLocation>
</comment>
<evidence type="ECO:0000256" key="12">
    <source>
        <dbReference type="ARBA" id="ARBA00022989"/>
    </source>
</evidence>
<evidence type="ECO:0000256" key="10">
    <source>
        <dbReference type="ARBA" id="ARBA00022692"/>
    </source>
</evidence>
<dbReference type="EMBL" id="LAZR01001584">
    <property type="protein sequence ID" value="KKN42383.1"/>
    <property type="molecule type" value="Genomic_DNA"/>
</dbReference>
<feature type="transmembrane region" description="Helical" evidence="19">
    <location>
        <begin position="139"/>
        <end position="158"/>
    </location>
</feature>
<reference evidence="20" key="1">
    <citation type="journal article" date="2015" name="Nature">
        <title>Complex archaea that bridge the gap between prokaryotes and eukaryotes.</title>
        <authorList>
            <person name="Spang A."/>
            <person name="Saw J.H."/>
            <person name="Jorgensen S.L."/>
            <person name="Zaremba-Niedzwiedzka K."/>
            <person name="Martijn J."/>
            <person name="Lind A.E."/>
            <person name="van Eijk R."/>
            <person name="Schleper C."/>
            <person name="Guy L."/>
            <person name="Ettema T.J."/>
        </authorList>
    </citation>
    <scope>NUCLEOTIDE SEQUENCE</scope>
</reference>
<evidence type="ECO:0000256" key="7">
    <source>
        <dbReference type="ARBA" id="ARBA00022475"/>
    </source>
</evidence>
<keyword evidence="10 19" id="KW-0812">Transmembrane</keyword>
<evidence type="ECO:0000256" key="18">
    <source>
        <dbReference type="ARBA" id="ARBA00049504"/>
    </source>
</evidence>
<dbReference type="UniPathway" id="UPA00148">
    <property type="reaction ID" value="UER00238"/>
</dbReference>
<evidence type="ECO:0000256" key="8">
    <source>
        <dbReference type="ARBA" id="ARBA00022573"/>
    </source>
</evidence>
<keyword evidence="13 19" id="KW-0472">Membrane</keyword>
<proteinExistence type="inferred from homology"/>
<comment type="similarity">
    <text evidence="4">Belongs to the CobS family.</text>
</comment>
<dbReference type="PANTHER" id="PTHR34148">
    <property type="entry name" value="ADENOSYLCOBINAMIDE-GDP RIBAZOLETRANSFERASE"/>
    <property type="match status" value="1"/>
</dbReference>
<gene>
    <name evidence="20" type="ORF">LCGC14_0713760</name>
</gene>
<organism evidence="20">
    <name type="scientific">marine sediment metagenome</name>
    <dbReference type="NCBI Taxonomy" id="412755"/>
    <lineage>
        <taxon>unclassified sequences</taxon>
        <taxon>metagenomes</taxon>
        <taxon>ecological metagenomes</taxon>
    </lineage>
</organism>
<protein>
    <recommendedName>
        <fullName evidence="6">Adenosylcobinamide-GDP ribazoletransferase</fullName>
        <ecNumber evidence="5">2.7.8.26</ecNumber>
    </recommendedName>
    <alternativeName>
        <fullName evidence="16">Cobalamin synthase</fullName>
    </alternativeName>
    <alternativeName>
        <fullName evidence="15">Cobalamin-5'-phosphate synthase</fullName>
    </alternativeName>
</protein>
<comment type="cofactor">
    <cofactor evidence="1">
        <name>Mg(2+)</name>
        <dbReference type="ChEBI" id="CHEBI:18420"/>
    </cofactor>
</comment>
<evidence type="ECO:0000256" key="6">
    <source>
        <dbReference type="ARBA" id="ARBA00015850"/>
    </source>
</evidence>
<evidence type="ECO:0000313" key="20">
    <source>
        <dbReference type="EMBL" id="KKN42383.1"/>
    </source>
</evidence>
<evidence type="ECO:0000256" key="13">
    <source>
        <dbReference type="ARBA" id="ARBA00023136"/>
    </source>
</evidence>
<dbReference type="GO" id="GO:0009236">
    <property type="term" value="P:cobalamin biosynthetic process"/>
    <property type="evidence" value="ECO:0007669"/>
    <property type="project" value="UniProtKB-UniPathway"/>
</dbReference>
<keyword evidence="7" id="KW-1003">Cell membrane</keyword>
<evidence type="ECO:0000256" key="2">
    <source>
        <dbReference type="ARBA" id="ARBA00004651"/>
    </source>
</evidence>
<dbReference type="GO" id="GO:0051073">
    <property type="term" value="F:adenosylcobinamide-GDP ribazoletransferase activity"/>
    <property type="evidence" value="ECO:0007669"/>
    <property type="project" value="UniProtKB-EC"/>
</dbReference>
<evidence type="ECO:0000256" key="4">
    <source>
        <dbReference type="ARBA" id="ARBA00010561"/>
    </source>
</evidence>
<feature type="transmembrane region" description="Helical" evidence="19">
    <location>
        <begin position="111"/>
        <end position="133"/>
    </location>
</feature>
<keyword evidence="12 19" id="KW-1133">Transmembrane helix</keyword>
<evidence type="ECO:0000256" key="3">
    <source>
        <dbReference type="ARBA" id="ARBA00004663"/>
    </source>
</evidence>
<dbReference type="PANTHER" id="PTHR34148:SF1">
    <property type="entry name" value="ADENOSYLCOBINAMIDE-GDP RIBAZOLETRANSFERASE"/>
    <property type="match status" value="1"/>
</dbReference>
<evidence type="ECO:0000256" key="19">
    <source>
        <dbReference type="SAM" id="Phobius"/>
    </source>
</evidence>
<comment type="catalytic activity">
    <reaction evidence="17">
        <text>alpha-ribazole + adenosylcob(III)inamide-GDP = adenosylcob(III)alamin + GMP + H(+)</text>
        <dbReference type="Rhea" id="RHEA:16049"/>
        <dbReference type="ChEBI" id="CHEBI:10329"/>
        <dbReference type="ChEBI" id="CHEBI:15378"/>
        <dbReference type="ChEBI" id="CHEBI:18408"/>
        <dbReference type="ChEBI" id="CHEBI:58115"/>
        <dbReference type="ChEBI" id="CHEBI:60487"/>
        <dbReference type="EC" id="2.7.8.26"/>
    </reaction>
</comment>
<comment type="pathway">
    <text evidence="3">Cofactor biosynthesis; adenosylcobalamin biosynthesis; adenosylcobalamin from cob(II)yrinate a,c-diamide: step 7/7.</text>
</comment>
<evidence type="ECO:0000256" key="1">
    <source>
        <dbReference type="ARBA" id="ARBA00001946"/>
    </source>
</evidence>
<evidence type="ECO:0000256" key="14">
    <source>
        <dbReference type="ARBA" id="ARBA00025228"/>
    </source>
</evidence>
<keyword evidence="11" id="KW-0460">Magnesium</keyword>
<dbReference type="Pfam" id="PF02654">
    <property type="entry name" value="CobS"/>
    <property type="match status" value="1"/>
</dbReference>
<name>A0A0F9TLS7_9ZZZZ</name>
<comment type="function">
    <text evidence="14">Joins adenosylcobinamide-GDP and alpha-ribazole to generate adenosylcobalamin (Ado-cobalamin). Also synthesizes adenosylcobalamin 5'-phosphate from adenosylcobinamide-GDP and alpha-ribazole 5'-phosphate.</text>
</comment>
<comment type="caution">
    <text evidence="20">The sequence shown here is derived from an EMBL/GenBank/DDBJ whole genome shotgun (WGS) entry which is preliminary data.</text>
</comment>
<keyword evidence="9" id="KW-0808">Transferase</keyword>
<dbReference type="GO" id="GO:0005886">
    <property type="term" value="C:plasma membrane"/>
    <property type="evidence" value="ECO:0007669"/>
    <property type="project" value="UniProtKB-SubCell"/>
</dbReference>
<dbReference type="HAMAP" id="MF_00719">
    <property type="entry name" value="CobS"/>
    <property type="match status" value="1"/>
</dbReference>
<feature type="transmembrane region" description="Helical" evidence="19">
    <location>
        <begin position="179"/>
        <end position="195"/>
    </location>
</feature>
<sequence length="249" mass="26152">MLRTRLAEARLAILLLSRIPVGRIVDPVPTIGASAWAWPLVGAVIAAPSALVYLFFHMAGLGAQAAALGMITTMALLSGAMHEDGLADMVDGFGGGRDTRRKLEIMRDSRIGSYGVLALILAVAFHMSLVARLADPSRVIPVVIGISMASRSVLPLWLRVMPAARHDGLGQSAAQVPRMAVIISLLLGLLGLLSLGFISALWVAGVMLLCTALVAWLAKSQIGGQTGDVIGAMQKLSELTGWALVIAFQ</sequence>
<dbReference type="InterPro" id="IPR003805">
    <property type="entry name" value="CobS"/>
</dbReference>
<evidence type="ECO:0000256" key="5">
    <source>
        <dbReference type="ARBA" id="ARBA00013200"/>
    </source>
</evidence>
<evidence type="ECO:0000256" key="16">
    <source>
        <dbReference type="ARBA" id="ARBA00032853"/>
    </source>
</evidence>
<accession>A0A0F9TLS7</accession>